<sequence length="83" mass="8792">PSTTEQRSGTRASTWLLKLCGDAAVAVALAGNPQRCEARGACKGFVVCGDHAAGAVFASLLKQQVHDLPGIERVQRRSGFIRQ</sequence>
<protein>
    <submittedName>
        <fullName evidence="1">Uncharacterized protein</fullName>
    </submittedName>
</protein>
<comment type="caution">
    <text evidence="1">The sequence shown here is derived from an EMBL/GenBank/DDBJ whole genome shotgun (WGS) entry which is preliminary data.</text>
</comment>
<gene>
    <name evidence="1" type="ORF">Tci_928606</name>
</gene>
<feature type="non-terminal residue" evidence="1">
    <location>
        <position position="1"/>
    </location>
</feature>
<dbReference type="EMBL" id="BKCJ011831806">
    <property type="protein sequence ID" value="GFD56637.1"/>
    <property type="molecule type" value="Genomic_DNA"/>
</dbReference>
<name>A0A699XAB2_TANCI</name>
<organism evidence="1">
    <name type="scientific">Tanacetum cinerariifolium</name>
    <name type="common">Dalmatian daisy</name>
    <name type="synonym">Chrysanthemum cinerariifolium</name>
    <dbReference type="NCBI Taxonomy" id="118510"/>
    <lineage>
        <taxon>Eukaryota</taxon>
        <taxon>Viridiplantae</taxon>
        <taxon>Streptophyta</taxon>
        <taxon>Embryophyta</taxon>
        <taxon>Tracheophyta</taxon>
        <taxon>Spermatophyta</taxon>
        <taxon>Magnoliopsida</taxon>
        <taxon>eudicotyledons</taxon>
        <taxon>Gunneridae</taxon>
        <taxon>Pentapetalae</taxon>
        <taxon>asterids</taxon>
        <taxon>campanulids</taxon>
        <taxon>Asterales</taxon>
        <taxon>Asteraceae</taxon>
        <taxon>Asteroideae</taxon>
        <taxon>Anthemideae</taxon>
        <taxon>Anthemidinae</taxon>
        <taxon>Tanacetum</taxon>
    </lineage>
</organism>
<proteinExistence type="predicted"/>
<accession>A0A699XAB2</accession>
<evidence type="ECO:0000313" key="1">
    <source>
        <dbReference type="EMBL" id="GFD56637.1"/>
    </source>
</evidence>
<reference evidence="1" key="1">
    <citation type="journal article" date="2019" name="Sci. Rep.">
        <title>Draft genome of Tanacetum cinerariifolium, the natural source of mosquito coil.</title>
        <authorList>
            <person name="Yamashiro T."/>
            <person name="Shiraishi A."/>
            <person name="Satake H."/>
            <person name="Nakayama K."/>
        </authorList>
    </citation>
    <scope>NUCLEOTIDE SEQUENCE</scope>
</reference>
<dbReference type="AlphaFoldDB" id="A0A699XAB2"/>